<keyword evidence="2" id="KW-0472">Membrane</keyword>
<evidence type="ECO:0000256" key="1">
    <source>
        <dbReference type="SAM" id="MobiDB-lite"/>
    </source>
</evidence>
<evidence type="ECO:0000313" key="4">
    <source>
        <dbReference type="Proteomes" id="UP001597216"/>
    </source>
</evidence>
<dbReference type="EMBL" id="JBHTLQ010000012">
    <property type="protein sequence ID" value="MFD1190426.1"/>
    <property type="molecule type" value="Genomic_DNA"/>
</dbReference>
<comment type="caution">
    <text evidence="3">The sequence shown here is derived from an EMBL/GenBank/DDBJ whole genome shotgun (WGS) entry which is preliminary data.</text>
</comment>
<keyword evidence="2" id="KW-1133">Transmembrane helix</keyword>
<feature type="transmembrane region" description="Helical" evidence="2">
    <location>
        <begin position="9"/>
        <end position="31"/>
    </location>
</feature>
<protein>
    <submittedName>
        <fullName evidence="3">Uncharacterized protein</fullName>
    </submittedName>
</protein>
<gene>
    <name evidence="3" type="ORF">ACFQ27_07525</name>
</gene>
<organism evidence="3 4">
    <name type="scientific">Phenylobacterium conjunctum</name>
    <dbReference type="NCBI Taxonomy" id="1298959"/>
    <lineage>
        <taxon>Bacteria</taxon>
        <taxon>Pseudomonadati</taxon>
        <taxon>Pseudomonadota</taxon>
        <taxon>Alphaproteobacteria</taxon>
        <taxon>Caulobacterales</taxon>
        <taxon>Caulobacteraceae</taxon>
        <taxon>Phenylobacterium</taxon>
    </lineage>
</organism>
<proteinExistence type="predicted"/>
<evidence type="ECO:0000313" key="3">
    <source>
        <dbReference type="EMBL" id="MFD1190426.1"/>
    </source>
</evidence>
<dbReference type="Proteomes" id="UP001597216">
    <property type="component" value="Unassembled WGS sequence"/>
</dbReference>
<keyword evidence="4" id="KW-1185">Reference proteome</keyword>
<dbReference type="RefSeq" id="WP_374346460.1">
    <property type="nucleotide sequence ID" value="NZ_JBHTLQ010000012.1"/>
</dbReference>
<accession>A0ABW3T224</accession>
<feature type="region of interest" description="Disordered" evidence="1">
    <location>
        <begin position="35"/>
        <end position="57"/>
    </location>
</feature>
<name>A0ABW3T224_9CAUL</name>
<sequence>MDALNDRRIVYALIGGALALLAGLGIALGLMSKSHPDKNEAPPASQGGLVVETTGRDDGKLDPTANLRCFVAGQFVGEVTLAECAKKNGVATGALDVGVDEAGNLAAADQAGTVLIPLPPTAAQTESTPAPTPAQAPTAPVAPAAPVAASAPAGACLRYAGGDWRKLPGDQTLNSCVQALFAGRCERPGGATYGRWMQQTLRLVPGKVEVSSDNRSFHTLVDQGSGCSLPAVE</sequence>
<evidence type="ECO:0000256" key="2">
    <source>
        <dbReference type="SAM" id="Phobius"/>
    </source>
</evidence>
<feature type="region of interest" description="Disordered" evidence="1">
    <location>
        <begin position="122"/>
        <end position="143"/>
    </location>
</feature>
<reference evidence="4" key="1">
    <citation type="journal article" date="2019" name="Int. J. Syst. Evol. Microbiol.">
        <title>The Global Catalogue of Microorganisms (GCM) 10K type strain sequencing project: providing services to taxonomists for standard genome sequencing and annotation.</title>
        <authorList>
            <consortium name="The Broad Institute Genomics Platform"/>
            <consortium name="The Broad Institute Genome Sequencing Center for Infectious Disease"/>
            <person name="Wu L."/>
            <person name="Ma J."/>
        </authorList>
    </citation>
    <scope>NUCLEOTIDE SEQUENCE [LARGE SCALE GENOMIC DNA]</scope>
    <source>
        <strain evidence="4">CCUG 55074</strain>
    </source>
</reference>
<keyword evidence="2" id="KW-0812">Transmembrane</keyword>